<dbReference type="EMBL" id="BKCJ010000661">
    <property type="protein sequence ID" value="GEU35169.1"/>
    <property type="molecule type" value="Genomic_DNA"/>
</dbReference>
<proteinExistence type="predicted"/>
<gene>
    <name evidence="2" type="ORF">Tci_007147</name>
</gene>
<dbReference type="PANTHER" id="PTHR11439">
    <property type="entry name" value="GAG-POL-RELATED RETROTRANSPOSON"/>
    <property type="match status" value="1"/>
</dbReference>
<feature type="domain" description="Reverse transcriptase Ty1/copia-type" evidence="1">
    <location>
        <begin position="192"/>
        <end position="247"/>
    </location>
</feature>
<name>A0A6L2JEG9_TANCI</name>
<reference evidence="2" key="1">
    <citation type="journal article" date="2019" name="Sci. Rep.">
        <title>Draft genome of Tanacetum cinerariifolium, the natural source of mosquito coil.</title>
        <authorList>
            <person name="Yamashiro T."/>
            <person name="Shiraishi A."/>
            <person name="Satake H."/>
            <person name="Nakayama K."/>
        </authorList>
    </citation>
    <scope>NUCLEOTIDE SEQUENCE</scope>
</reference>
<organism evidence="2">
    <name type="scientific">Tanacetum cinerariifolium</name>
    <name type="common">Dalmatian daisy</name>
    <name type="synonym">Chrysanthemum cinerariifolium</name>
    <dbReference type="NCBI Taxonomy" id="118510"/>
    <lineage>
        <taxon>Eukaryota</taxon>
        <taxon>Viridiplantae</taxon>
        <taxon>Streptophyta</taxon>
        <taxon>Embryophyta</taxon>
        <taxon>Tracheophyta</taxon>
        <taxon>Spermatophyta</taxon>
        <taxon>Magnoliopsida</taxon>
        <taxon>eudicotyledons</taxon>
        <taxon>Gunneridae</taxon>
        <taxon>Pentapetalae</taxon>
        <taxon>asterids</taxon>
        <taxon>campanulids</taxon>
        <taxon>Asterales</taxon>
        <taxon>Asteraceae</taxon>
        <taxon>Asteroideae</taxon>
        <taxon>Anthemideae</taxon>
        <taxon>Anthemidinae</taxon>
        <taxon>Tanacetum</taxon>
    </lineage>
</organism>
<comment type="caution">
    <text evidence="2">The sequence shown here is derived from an EMBL/GenBank/DDBJ whole genome shotgun (WGS) entry which is preliminary data.</text>
</comment>
<evidence type="ECO:0000313" key="2">
    <source>
        <dbReference type="EMBL" id="GEU35169.1"/>
    </source>
</evidence>
<dbReference type="PANTHER" id="PTHR11439:SF496">
    <property type="entry name" value="RNA-DIRECTED DNA POLYMERASE"/>
    <property type="match status" value="1"/>
</dbReference>
<protein>
    <submittedName>
        <fullName evidence="2">Putative retrotransposon protein</fullName>
    </submittedName>
</protein>
<accession>A0A6L2JEG9</accession>
<dbReference type="Pfam" id="PF07727">
    <property type="entry name" value="RVT_2"/>
    <property type="match status" value="1"/>
</dbReference>
<dbReference type="AlphaFoldDB" id="A0A6L2JEG9"/>
<sequence>MIISELPSCIAITPVLSTKEPKDSLIMGDEHLDTIFEKESDEFIKSSIKNLVLRPRIDEADCNPEEDIHLVERLLYDNSSPRPPEEINSKNSNALIESFSPSPIPVEDSDSLMEEIDLSLTLDNSMPSGIENDDYNSEGDILFLEELLSNDSPSLSENESFHFDVPLSPRPLMKPPDDEIYFEPVRGVLTTKVVDIRGIRILIAIAAFYDYEIWQMNVKTAFLNEYLSEEVYMEQPEGFDNPKYPNRNITSRFQQNPGDLYWTVVKNILKYLRNTKDMFLVYGGDIKRELRVSFYTNAGYLTDVDDLKSQTGYVFILNGGVVNWKSAKQSIFATSSAEAEYIATYDAFKEAVWVRNSFQGLVLFPQLKNL</sequence>
<dbReference type="CDD" id="cd09272">
    <property type="entry name" value="RNase_HI_RT_Ty1"/>
    <property type="match status" value="1"/>
</dbReference>
<dbReference type="InterPro" id="IPR013103">
    <property type="entry name" value="RVT_2"/>
</dbReference>
<evidence type="ECO:0000259" key="1">
    <source>
        <dbReference type="Pfam" id="PF07727"/>
    </source>
</evidence>